<dbReference type="AlphaFoldDB" id="A0AAE0EFB6"/>
<dbReference type="Gene3D" id="3.40.50.720">
    <property type="entry name" value="NAD(P)-binding Rossmann-like Domain"/>
    <property type="match status" value="1"/>
</dbReference>
<dbReference type="FunFam" id="3.40.50.720:FF:000084">
    <property type="entry name" value="Short-chain dehydrogenase reductase"/>
    <property type="match status" value="1"/>
</dbReference>
<dbReference type="InterPro" id="IPR045000">
    <property type="entry name" value="TR"/>
</dbReference>
<evidence type="ECO:0000313" key="8">
    <source>
        <dbReference type="Proteomes" id="UP001281410"/>
    </source>
</evidence>
<dbReference type="PRINTS" id="PR00080">
    <property type="entry name" value="SDRFAMILY"/>
</dbReference>
<comment type="caution">
    <text evidence="7">The sequence shown here is derived from an EMBL/GenBank/DDBJ whole genome shotgun (WGS) entry which is preliminary data.</text>
</comment>
<evidence type="ECO:0000256" key="4">
    <source>
        <dbReference type="ARBA" id="ARBA00052082"/>
    </source>
</evidence>
<dbReference type="Proteomes" id="UP001281410">
    <property type="component" value="Unassembled WGS sequence"/>
</dbReference>
<evidence type="ECO:0000256" key="3">
    <source>
        <dbReference type="ARBA" id="ARBA00025714"/>
    </source>
</evidence>
<accession>A0AAE0EFB6</accession>
<dbReference type="InterPro" id="IPR036291">
    <property type="entry name" value="NAD(P)-bd_dom_sf"/>
</dbReference>
<evidence type="ECO:0000256" key="5">
    <source>
        <dbReference type="ARBA" id="ARBA00071958"/>
    </source>
</evidence>
<keyword evidence="2" id="KW-0560">Oxidoreductase</keyword>
<sequence>MEEAEINNQEQRWSLKGMTALVTGGTRGIGHAIVEELAGFGAVVHICCRKQTELDQCLQKLKSRDFAVTGSVCDMFYRDQREKLMETVSSVFQGKLNILVNNAGMTISKRATEFTGADVSTIMVTNFESGYHLCQLAHSLLKASGNGSIVFNSSVASAIAMPHSAIYAASKGAINQVTRNLACEWAKDNIRVNTVAPGLIRTPSVTLILEDPNRNRTFNDMISRTSIFRPGEPNEVASLVAFLCFPAASYITGQVIFVDGGFTVNGFNFRSNL</sequence>
<comment type="catalytic activity">
    <reaction evidence="4">
        <text>21-O-acetyl-isomeliandiol + A = (21S)-21-acetoxyl-apo-melianone + AH2</text>
        <dbReference type="Rhea" id="RHEA:80307"/>
        <dbReference type="ChEBI" id="CHEBI:13193"/>
        <dbReference type="ChEBI" id="CHEBI:17499"/>
        <dbReference type="ChEBI" id="CHEBI:231455"/>
        <dbReference type="ChEBI" id="CHEBI:231456"/>
    </reaction>
    <physiologicalReaction direction="left-to-right" evidence="4">
        <dbReference type="Rhea" id="RHEA:80308"/>
    </physiologicalReaction>
</comment>
<organism evidence="7 8">
    <name type="scientific">Dipteronia sinensis</name>
    <dbReference type="NCBI Taxonomy" id="43782"/>
    <lineage>
        <taxon>Eukaryota</taxon>
        <taxon>Viridiplantae</taxon>
        <taxon>Streptophyta</taxon>
        <taxon>Embryophyta</taxon>
        <taxon>Tracheophyta</taxon>
        <taxon>Spermatophyta</taxon>
        <taxon>Magnoliopsida</taxon>
        <taxon>eudicotyledons</taxon>
        <taxon>Gunneridae</taxon>
        <taxon>Pentapetalae</taxon>
        <taxon>rosids</taxon>
        <taxon>malvids</taxon>
        <taxon>Sapindales</taxon>
        <taxon>Sapindaceae</taxon>
        <taxon>Hippocastanoideae</taxon>
        <taxon>Acereae</taxon>
        <taxon>Dipteronia</taxon>
    </lineage>
</organism>
<evidence type="ECO:0000256" key="2">
    <source>
        <dbReference type="ARBA" id="ARBA00023002"/>
    </source>
</evidence>
<dbReference type="Pfam" id="PF13561">
    <property type="entry name" value="adh_short_C2"/>
    <property type="match status" value="1"/>
</dbReference>
<dbReference type="PANTHER" id="PTHR42898:SF101">
    <property type="entry name" value="ENOYL-(ACYL CARRIER) REDUCTASE"/>
    <property type="match status" value="1"/>
</dbReference>
<reference evidence="7" key="1">
    <citation type="journal article" date="2023" name="Plant J.">
        <title>Genome sequences and population genomics provide insights into the demographic history, inbreeding, and mutation load of two 'living fossil' tree species of Dipteronia.</title>
        <authorList>
            <person name="Feng Y."/>
            <person name="Comes H.P."/>
            <person name="Chen J."/>
            <person name="Zhu S."/>
            <person name="Lu R."/>
            <person name="Zhang X."/>
            <person name="Li P."/>
            <person name="Qiu J."/>
            <person name="Olsen K.M."/>
            <person name="Qiu Y."/>
        </authorList>
    </citation>
    <scope>NUCLEOTIDE SEQUENCE</scope>
    <source>
        <strain evidence="7">NBL</strain>
    </source>
</reference>
<protein>
    <recommendedName>
        <fullName evidence="5">(21S)-21-acetoxyl-apo-melianone synthase SDR</fullName>
    </recommendedName>
    <alternativeName>
        <fullName evidence="6">Short chain dehydrogenase-reductase</fullName>
    </alternativeName>
</protein>
<name>A0AAE0EFB6_9ROSI</name>
<evidence type="ECO:0000256" key="6">
    <source>
        <dbReference type="ARBA" id="ARBA00079187"/>
    </source>
</evidence>
<evidence type="ECO:0000313" key="7">
    <source>
        <dbReference type="EMBL" id="KAK3226313.1"/>
    </source>
</evidence>
<keyword evidence="1" id="KW-0521">NADP</keyword>
<proteinExistence type="inferred from homology"/>
<dbReference type="InterPro" id="IPR020904">
    <property type="entry name" value="Sc_DH/Rdtase_CS"/>
</dbReference>
<keyword evidence="8" id="KW-1185">Reference proteome</keyword>
<evidence type="ECO:0000256" key="1">
    <source>
        <dbReference type="ARBA" id="ARBA00022857"/>
    </source>
</evidence>
<dbReference type="InterPro" id="IPR002347">
    <property type="entry name" value="SDR_fam"/>
</dbReference>
<comment type="similarity">
    <text evidence="3">Belongs to the short-chain dehydrogenases/reductases (SDR) family. SDR65C subfamily.</text>
</comment>
<gene>
    <name evidence="7" type="ORF">Dsin_006175</name>
</gene>
<dbReference type="EMBL" id="JANJYJ010000002">
    <property type="protein sequence ID" value="KAK3226313.1"/>
    <property type="molecule type" value="Genomic_DNA"/>
</dbReference>
<dbReference type="PROSITE" id="PS00061">
    <property type="entry name" value="ADH_SHORT"/>
    <property type="match status" value="1"/>
</dbReference>
<dbReference type="GO" id="GO:0016491">
    <property type="term" value="F:oxidoreductase activity"/>
    <property type="evidence" value="ECO:0007669"/>
    <property type="project" value="UniProtKB-KW"/>
</dbReference>
<dbReference type="SUPFAM" id="SSF51735">
    <property type="entry name" value="NAD(P)-binding Rossmann-fold domains"/>
    <property type="match status" value="1"/>
</dbReference>
<dbReference type="PANTHER" id="PTHR42898">
    <property type="entry name" value="TROPINONE REDUCTASE"/>
    <property type="match status" value="1"/>
</dbReference>
<dbReference type="PRINTS" id="PR00081">
    <property type="entry name" value="GDHRDH"/>
</dbReference>